<dbReference type="Pfam" id="PF04073">
    <property type="entry name" value="tRNA_edit"/>
    <property type="match status" value="1"/>
</dbReference>
<gene>
    <name evidence="3" type="ordered locus">AHA_2106</name>
</gene>
<comment type="similarity">
    <text evidence="1">Belongs to the PRORSD1 family.</text>
</comment>
<dbReference type="KEGG" id="aha:AHA_2106"/>
<accession>A0KK35</accession>
<dbReference type="STRING" id="380703.AHA_2106"/>
<dbReference type="OrthoDB" id="5145315at2"/>
<evidence type="ECO:0000256" key="1">
    <source>
        <dbReference type="ARBA" id="ARBA00010201"/>
    </source>
</evidence>
<dbReference type="EMBL" id="CP000462">
    <property type="protein sequence ID" value="ABK37527.1"/>
    <property type="molecule type" value="Genomic_DNA"/>
</dbReference>
<dbReference type="FunFam" id="3.90.960.10:FF:000005">
    <property type="entry name" value="Putative prolyl-tRNA synthetase"/>
    <property type="match status" value="1"/>
</dbReference>
<sequence>MGWTGGQSCKSSGSTWRWKYCTFIQCFAAIGMPSRHGHARLRAAPQTGKLGQTGSDCRWRLYSPRYSSPTLHPTSGGHVALYSLLDQLAIPYQRIDHAPVFTCEEASRLLPKLPAAKTKNLFLRDPKSERLFLVVTPEESRVDLKGLAAALGVKRLSFGSPERLESVLGLTPGSVTLLAMVRDREKAVELVVDETIWQAERVQCHPLVNTATLLIRLDDVRRLLDHLGREATVMRLPVVSD</sequence>
<keyword evidence="3" id="KW-0436">Ligase</keyword>
<dbReference type="eggNOG" id="COG3760">
    <property type="taxonomic scope" value="Bacteria"/>
</dbReference>
<evidence type="ECO:0000313" key="3">
    <source>
        <dbReference type="EMBL" id="ABK37527.1"/>
    </source>
</evidence>
<dbReference type="InterPro" id="IPR040285">
    <property type="entry name" value="ProX/PRXD1"/>
</dbReference>
<evidence type="ECO:0000313" key="4">
    <source>
        <dbReference type="Proteomes" id="UP000000756"/>
    </source>
</evidence>
<dbReference type="InterPro" id="IPR007214">
    <property type="entry name" value="YbaK/aa-tRNA-synth-assoc-dom"/>
</dbReference>
<dbReference type="PATRIC" id="fig|380703.7.peg.2114"/>
<dbReference type="PANTHER" id="PTHR31423">
    <property type="entry name" value="YBAK DOMAIN-CONTAINING PROTEIN"/>
    <property type="match status" value="1"/>
</dbReference>
<evidence type="ECO:0000259" key="2">
    <source>
        <dbReference type="Pfam" id="PF04073"/>
    </source>
</evidence>
<dbReference type="Gene3D" id="3.90.960.10">
    <property type="entry name" value="YbaK/aminoacyl-tRNA synthetase-associated domain"/>
    <property type="match status" value="1"/>
</dbReference>
<dbReference type="CDD" id="cd04335">
    <property type="entry name" value="PrdX_deacylase"/>
    <property type="match status" value="1"/>
</dbReference>
<dbReference type="HOGENOM" id="CLU_104635_2_0_6"/>
<dbReference type="SUPFAM" id="SSF55826">
    <property type="entry name" value="YbaK/ProRS associated domain"/>
    <property type="match status" value="1"/>
</dbReference>
<dbReference type="GO" id="GO:0004812">
    <property type="term" value="F:aminoacyl-tRNA ligase activity"/>
    <property type="evidence" value="ECO:0007669"/>
    <property type="project" value="UniProtKB-KW"/>
</dbReference>
<feature type="domain" description="YbaK/aminoacyl-tRNA synthetase-associated" evidence="2">
    <location>
        <begin position="97"/>
        <end position="223"/>
    </location>
</feature>
<reference evidence="3 4" key="1">
    <citation type="journal article" date="2006" name="J. Bacteriol.">
        <title>Genome sequence of Aeromonas hydrophila ATCC 7966T: jack of all trades.</title>
        <authorList>
            <person name="Seshadri R."/>
            <person name="Joseph S.W."/>
            <person name="Chopra A.K."/>
            <person name="Sha J."/>
            <person name="Shaw J."/>
            <person name="Graf J."/>
            <person name="Haft D."/>
            <person name="Wu M."/>
            <person name="Ren Q."/>
            <person name="Rosovitz M.J."/>
            <person name="Madupu R."/>
            <person name="Tallon L."/>
            <person name="Kim M."/>
            <person name="Jin S."/>
            <person name="Vuong H."/>
            <person name="Stine O.C."/>
            <person name="Ali A."/>
            <person name="Horneman A.J."/>
            <person name="Heidelberg J.F."/>
        </authorList>
    </citation>
    <scope>NUCLEOTIDE SEQUENCE [LARGE SCALE GENOMIC DNA]</scope>
    <source>
        <strain evidence="4">ATCC 7966 / DSM 30187 / BCRC 13018 / CCUG 14551 / JCM 1027 / KCTC 2358 / NCIMB 9240 / NCTC 8049</strain>
    </source>
</reference>
<keyword evidence="4" id="KW-1185">Reference proteome</keyword>
<protein>
    <submittedName>
        <fullName evidence="3">YbaK/prolyl-tRNA synthetase domain protein</fullName>
    </submittedName>
</protein>
<keyword evidence="3" id="KW-0030">Aminoacyl-tRNA synthetase</keyword>
<dbReference type="PANTHER" id="PTHR31423:SF3">
    <property type="entry name" value="PROLYL-TRNA SYNTHETASE ASSOCIATED DOMAIN-CONTAINING PROTEIN 1-RELATED"/>
    <property type="match status" value="1"/>
</dbReference>
<dbReference type="AlphaFoldDB" id="A0KK35"/>
<dbReference type="GO" id="GO:0002161">
    <property type="term" value="F:aminoacyl-tRNA deacylase activity"/>
    <property type="evidence" value="ECO:0007669"/>
    <property type="project" value="InterPro"/>
</dbReference>
<organism evidence="3 4">
    <name type="scientific">Aeromonas hydrophila subsp. hydrophila (strain ATCC 7966 / DSM 30187 / BCRC 13018 / CCUG 14551 / JCM 1027 / KCTC 2358 / NCIMB 9240 / NCTC 8049)</name>
    <dbReference type="NCBI Taxonomy" id="380703"/>
    <lineage>
        <taxon>Bacteria</taxon>
        <taxon>Pseudomonadati</taxon>
        <taxon>Pseudomonadota</taxon>
        <taxon>Gammaproteobacteria</taxon>
        <taxon>Aeromonadales</taxon>
        <taxon>Aeromonadaceae</taxon>
        <taxon>Aeromonas</taxon>
    </lineage>
</organism>
<dbReference type="EnsemblBacteria" id="ABK37527">
    <property type="protein sequence ID" value="ABK37527"/>
    <property type="gene ID" value="AHA_2106"/>
</dbReference>
<dbReference type="InterPro" id="IPR036754">
    <property type="entry name" value="YbaK/aa-tRNA-synt-asso_dom_sf"/>
</dbReference>
<proteinExistence type="inferred from homology"/>
<name>A0KK35_AERHH</name>
<dbReference type="Proteomes" id="UP000000756">
    <property type="component" value="Chromosome"/>
</dbReference>